<comment type="subunit">
    <text evidence="1">Binds to the N-terminal domain of the chaperone ClpA.</text>
</comment>
<sequence length="202" mass="22347">MLRFDVHGGVAVNEEPLNFPEGIQGLFAASSVNCCGLFCLKLLPGAPLRKYCRNGRKPLELSDTRHHVFFARHGAGTLYRMIFMATRIPKTPSAPPAQKPAGDDGDSVVLERRPQKTAPPQMYQVVMLNDDYTPMEFVIVVLQEYFSKDRETATQIMLKIHLDGRGVCGVYSRDMAATKVNQVMEAAQQAGHPLQCVSEPVA</sequence>
<evidence type="ECO:0000256" key="1">
    <source>
        <dbReference type="HAMAP-Rule" id="MF_00302"/>
    </source>
</evidence>
<dbReference type="SUPFAM" id="SSF54736">
    <property type="entry name" value="ClpS-like"/>
    <property type="match status" value="1"/>
</dbReference>
<gene>
    <name evidence="1" type="primary">clpS</name>
    <name evidence="3" type="ORF">GGD71_002215</name>
</gene>
<proteinExistence type="inferred from homology"/>
<dbReference type="FunFam" id="3.30.1390.10:FF:000002">
    <property type="entry name" value="ATP-dependent Clp protease adapter protein ClpS"/>
    <property type="match status" value="1"/>
</dbReference>
<dbReference type="EMBL" id="JACIFZ010000002">
    <property type="protein sequence ID" value="MBB4221455.1"/>
    <property type="molecule type" value="Genomic_DNA"/>
</dbReference>
<dbReference type="GO" id="GO:0008233">
    <property type="term" value="F:peptidase activity"/>
    <property type="evidence" value="ECO:0007669"/>
    <property type="project" value="UniProtKB-KW"/>
</dbReference>
<evidence type="ECO:0000259" key="2">
    <source>
        <dbReference type="Pfam" id="PF02617"/>
    </source>
</evidence>
<organism evidence="3 4">
    <name type="scientific">Variovorax guangxiensis</name>
    <dbReference type="NCBI Taxonomy" id="1775474"/>
    <lineage>
        <taxon>Bacteria</taxon>
        <taxon>Pseudomonadati</taxon>
        <taxon>Pseudomonadota</taxon>
        <taxon>Betaproteobacteria</taxon>
        <taxon>Burkholderiales</taxon>
        <taxon>Comamonadaceae</taxon>
        <taxon>Variovorax</taxon>
    </lineage>
</organism>
<dbReference type="InterPro" id="IPR003769">
    <property type="entry name" value="ClpS_core"/>
</dbReference>
<dbReference type="Proteomes" id="UP000524450">
    <property type="component" value="Unassembled WGS sequence"/>
</dbReference>
<dbReference type="Pfam" id="PF02617">
    <property type="entry name" value="ClpS"/>
    <property type="match status" value="1"/>
</dbReference>
<reference evidence="3 4" key="1">
    <citation type="submission" date="2020-08" db="EMBL/GenBank/DDBJ databases">
        <title>Genomic Encyclopedia of Type Strains, Phase IV (KMG-V): Genome sequencing to study the core and pangenomes of soil and plant-associated prokaryotes.</title>
        <authorList>
            <person name="Whitman W."/>
        </authorList>
    </citation>
    <scope>NUCLEOTIDE SEQUENCE [LARGE SCALE GENOMIC DNA]</scope>
    <source>
        <strain evidence="3 4">34/80</strain>
    </source>
</reference>
<dbReference type="GO" id="GO:0006508">
    <property type="term" value="P:proteolysis"/>
    <property type="evidence" value="ECO:0007669"/>
    <property type="project" value="UniProtKB-UniRule"/>
</dbReference>
<dbReference type="GO" id="GO:0030163">
    <property type="term" value="P:protein catabolic process"/>
    <property type="evidence" value="ECO:0007669"/>
    <property type="project" value="InterPro"/>
</dbReference>
<name>A0A840FMT0_9BURK</name>
<dbReference type="InterPro" id="IPR014719">
    <property type="entry name" value="Ribosomal_bL12_C/ClpS-like"/>
</dbReference>
<feature type="domain" description="Adaptor protein ClpS core" evidence="2">
    <location>
        <begin position="119"/>
        <end position="196"/>
    </location>
</feature>
<dbReference type="AlphaFoldDB" id="A0A840FMT0"/>
<evidence type="ECO:0000313" key="3">
    <source>
        <dbReference type="EMBL" id="MBB4221455.1"/>
    </source>
</evidence>
<protein>
    <recommendedName>
        <fullName evidence="1">ATP-dependent Clp protease adapter protein ClpS</fullName>
    </recommendedName>
</protein>
<dbReference type="NCBIfam" id="NF000672">
    <property type="entry name" value="PRK00033.1-5"/>
    <property type="match status" value="1"/>
</dbReference>
<comment type="similarity">
    <text evidence="1">Belongs to the ClpS family.</text>
</comment>
<dbReference type="HAMAP" id="MF_00302">
    <property type="entry name" value="ClpS"/>
    <property type="match status" value="1"/>
</dbReference>
<evidence type="ECO:0000313" key="4">
    <source>
        <dbReference type="Proteomes" id="UP000524450"/>
    </source>
</evidence>
<dbReference type="PANTHER" id="PTHR33473">
    <property type="entry name" value="ATP-DEPENDENT CLP PROTEASE ADAPTER PROTEIN CLPS1, CHLOROPLASTIC"/>
    <property type="match status" value="1"/>
</dbReference>
<dbReference type="InterPro" id="IPR022935">
    <property type="entry name" value="ClpS"/>
</dbReference>
<comment type="caution">
    <text evidence="3">The sequence shown here is derived from an EMBL/GenBank/DDBJ whole genome shotgun (WGS) entry which is preliminary data.</text>
</comment>
<keyword evidence="3" id="KW-0645">Protease</keyword>
<comment type="function">
    <text evidence="1">Involved in the modulation of the specificity of the ClpAP-mediated ATP-dependent protein degradation.</text>
</comment>
<dbReference type="Gene3D" id="3.30.1390.10">
    <property type="match status" value="1"/>
</dbReference>
<keyword evidence="3" id="KW-0378">Hydrolase</keyword>
<dbReference type="PANTHER" id="PTHR33473:SF19">
    <property type="entry name" value="ATP-DEPENDENT CLP PROTEASE ADAPTER PROTEIN CLPS"/>
    <property type="match status" value="1"/>
</dbReference>
<accession>A0A840FMT0</accession>